<evidence type="ECO:0000259" key="2">
    <source>
        <dbReference type="PROSITE" id="PS51782"/>
    </source>
</evidence>
<accession>A0A413RRJ0</accession>
<keyword evidence="4" id="KW-1185">Reference proteome</keyword>
<evidence type="ECO:0000313" key="4">
    <source>
        <dbReference type="Proteomes" id="UP000283374"/>
    </source>
</evidence>
<keyword evidence="1" id="KW-1133">Transmembrane helix</keyword>
<dbReference type="RefSeq" id="WP_118765648.1">
    <property type="nucleotide sequence ID" value="NZ_QWKP01000061.1"/>
</dbReference>
<dbReference type="SMART" id="SM00257">
    <property type="entry name" value="LysM"/>
    <property type="match status" value="1"/>
</dbReference>
<organism evidence="3 4">
    <name type="scientific">Cellulomonas rhizosphaerae</name>
    <dbReference type="NCBI Taxonomy" id="2293719"/>
    <lineage>
        <taxon>Bacteria</taxon>
        <taxon>Bacillati</taxon>
        <taxon>Actinomycetota</taxon>
        <taxon>Actinomycetes</taxon>
        <taxon>Micrococcales</taxon>
        <taxon>Cellulomonadaceae</taxon>
        <taxon>Cellulomonas</taxon>
    </lineage>
</organism>
<dbReference type="Gene3D" id="3.10.350.10">
    <property type="entry name" value="LysM domain"/>
    <property type="match status" value="1"/>
</dbReference>
<dbReference type="AlphaFoldDB" id="A0A413RRJ0"/>
<comment type="caution">
    <text evidence="3">The sequence shown here is derived from an EMBL/GenBank/DDBJ whole genome shotgun (WGS) entry which is preliminary data.</text>
</comment>
<proteinExistence type="predicted"/>
<sequence>MSAIAMGPQARTAPAFSVRTQRVQEPSGAAGLHGLTLTRRGRALMVVVAAVVGSLVVLFGGRALADAPGSSQQVVEHQVVSGETLWGIAADAVTPGESVGDAVTELVRLNNLPSSEVMAGQTILVPER</sequence>
<name>A0A413RRJ0_9CELL</name>
<dbReference type="CDD" id="cd00118">
    <property type="entry name" value="LysM"/>
    <property type="match status" value="1"/>
</dbReference>
<gene>
    <name evidence="3" type="ORF">D1825_00925</name>
</gene>
<dbReference type="InterPro" id="IPR018392">
    <property type="entry name" value="LysM"/>
</dbReference>
<dbReference type="OrthoDB" id="5084290at2"/>
<dbReference type="InterPro" id="IPR036779">
    <property type="entry name" value="LysM_dom_sf"/>
</dbReference>
<dbReference type="Proteomes" id="UP000283374">
    <property type="component" value="Unassembled WGS sequence"/>
</dbReference>
<dbReference type="EMBL" id="QWKP01000061">
    <property type="protein sequence ID" value="RHA44497.1"/>
    <property type="molecule type" value="Genomic_DNA"/>
</dbReference>
<feature type="transmembrane region" description="Helical" evidence="1">
    <location>
        <begin position="43"/>
        <end position="65"/>
    </location>
</feature>
<dbReference type="SUPFAM" id="SSF54106">
    <property type="entry name" value="LysM domain"/>
    <property type="match status" value="1"/>
</dbReference>
<keyword evidence="1" id="KW-0812">Transmembrane</keyword>
<evidence type="ECO:0000313" key="3">
    <source>
        <dbReference type="EMBL" id="RHA44497.1"/>
    </source>
</evidence>
<keyword evidence="1" id="KW-0472">Membrane</keyword>
<dbReference type="PROSITE" id="PS51782">
    <property type="entry name" value="LYSM"/>
    <property type="match status" value="1"/>
</dbReference>
<feature type="domain" description="LysM" evidence="2">
    <location>
        <begin position="75"/>
        <end position="125"/>
    </location>
</feature>
<evidence type="ECO:0000256" key="1">
    <source>
        <dbReference type="SAM" id="Phobius"/>
    </source>
</evidence>
<dbReference type="Pfam" id="PF01476">
    <property type="entry name" value="LysM"/>
    <property type="match status" value="1"/>
</dbReference>
<reference evidence="3 4" key="1">
    <citation type="submission" date="2018-08" db="EMBL/GenBank/DDBJ databases">
        <title>Cellulomonas rhizosphaerae sp. nov., a novel actinomycete isolated from soil.</title>
        <authorList>
            <person name="Tian Y."/>
        </authorList>
    </citation>
    <scope>NUCLEOTIDE SEQUENCE [LARGE SCALE GENOMIC DNA]</scope>
    <source>
        <strain evidence="3 4">NEAU-TCZ24</strain>
    </source>
</reference>
<protein>
    <submittedName>
        <fullName evidence="3">LysM peptidoglycan-binding domain-containing protein</fullName>
    </submittedName>
</protein>